<dbReference type="OrthoDB" id="9789123at2"/>
<dbReference type="GO" id="GO:0032259">
    <property type="term" value="P:methylation"/>
    <property type="evidence" value="ECO:0007669"/>
    <property type="project" value="UniProtKB-KW"/>
</dbReference>
<dbReference type="EMBL" id="FOXQ01000003">
    <property type="protein sequence ID" value="SFP94500.1"/>
    <property type="molecule type" value="Genomic_DNA"/>
</dbReference>
<evidence type="ECO:0000313" key="4">
    <source>
        <dbReference type="EMBL" id="SFP94500.1"/>
    </source>
</evidence>
<dbReference type="SUPFAM" id="SSF53335">
    <property type="entry name" value="S-adenosyl-L-methionine-dependent methyltransferases"/>
    <property type="match status" value="1"/>
</dbReference>
<dbReference type="Pfam" id="PF13489">
    <property type="entry name" value="Methyltransf_23"/>
    <property type="match status" value="1"/>
</dbReference>
<dbReference type="PANTHER" id="PTHR43464:SF19">
    <property type="entry name" value="UBIQUINONE BIOSYNTHESIS O-METHYLTRANSFERASE, MITOCHONDRIAL"/>
    <property type="match status" value="1"/>
</dbReference>
<dbReference type="STRING" id="1465490.SAMN05444277_103285"/>
<keyword evidence="3" id="KW-0949">S-adenosyl-L-methionine</keyword>
<dbReference type="Gene3D" id="3.40.50.150">
    <property type="entry name" value="Vaccinia Virus protein VP39"/>
    <property type="match status" value="1"/>
</dbReference>
<evidence type="ECO:0000256" key="2">
    <source>
        <dbReference type="ARBA" id="ARBA00022679"/>
    </source>
</evidence>
<dbReference type="AlphaFoldDB" id="A0A1I5UGZ6"/>
<dbReference type="GO" id="GO:0010420">
    <property type="term" value="F:polyprenyldihydroxybenzoate methyltransferase activity"/>
    <property type="evidence" value="ECO:0007669"/>
    <property type="project" value="TreeGrafter"/>
</dbReference>
<dbReference type="Proteomes" id="UP000199031">
    <property type="component" value="Unassembled WGS sequence"/>
</dbReference>
<keyword evidence="4" id="KW-0830">Ubiquinone</keyword>
<keyword evidence="5" id="KW-1185">Reference proteome</keyword>
<name>A0A1I5UGZ6_9BACT</name>
<proteinExistence type="predicted"/>
<evidence type="ECO:0000256" key="3">
    <source>
        <dbReference type="ARBA" id="ARBA00022691"/>
    </source>
</evidence>
<accession>A0A1I5UGZ6</accession>
<organism evidence="4 5">
    <name type="scientific">Parafilimonas terrae</name>
    <dbReference type="NCBI Taxonomy" id="1465490"/>
    <lineage>
        <taxon>Bacteria</taxon>
        <taxon>Pseudomonadati</taxon>
        <taxon>Bacteroidota</taxon>
        <taxon>Chitinophagia</taxon>
        <taxon>Chitinophagales</taxon>
        <taxon>Chitinophagaceae</taxon>
        <taxon>Parafilimonas</taxon>
    </lineage>
</organism>
<sequence length="274" mass="31133">MENKTSFYEFERIADRKRIDFIADFLKSALPANASILDVGCGNGVISRHLGRFGFNVTGIDVSEKAIEKANALNQFSNVKFMTKSAEQLVAEGSRYDAIICSEVLEHLNNPDALLEVLERSLTSKGKLIITVPNGKGPRESIITKPVLKLRNKNNRVWNLIVKSKKLLGYSGTTVQSDADNLDHIQFFSKKDIQQLSSKHNLKIIRFGKANFIEDVFPFSFFAKRIKFLQVLDCKIADWLPYYFTGGFFFVCEKNDHYKTEAIKYNENSLLSIK</sequence>
<dbReference type="InterPro" id="IPR029063">
    <property type="entry name" value="SAM-dependent_MTases_sf"/>
</dbReference>
<keyword evidence="2 4" id="KW-0808">Transferase</keyword>
<evidence type="ECO:0000313" key="5">
    <source>
        <dbReference type="Proteomes" id="UP000199031"/>
    </source>
</evidence>
<dbReference type="PANTHER" id="PTHR43464">
    <property type="entry name" value="METHYLTRANSFERASE"/>
    <property type="match status" value="1"/>
</dbReference>
<gene>
    <name evidence="4" type="ORF">SAMN05444277_103285</name>
</gene>
<keyword evidence="1 4" id="KW-0489">Methyltransferase</keyword>
<reference evidence="4 5" key="1">
    <citation type="submission" date="2016-10" db="EMBL/GenBank/DDBJ databases">
        <authorList>
            <person name="de Groot N.N."/>
        </authorList>
    </citation>
    <scope>NUCLEOTIDE SEQUENCE [LARGE SCALE GENOMIC DNA]</scope>
    <source>
        <strain evidence="4 5">DSM 28286</strain>
    </source>
</reference>
<evidence type="ECO:0000256" key="1">
    <source>
        <dbReference type="ARBA" id="ARBA00022603"/>
    </source>
</evidence>
<dbReference type="RefSeq" id="WP_090656993.1">
    <property type="nucleotide sequence ID" value="NZ_FOXQ01000003.1"/>
</dbReference>
<protein>
    <submittedName>
        <fullName evidence="4">Ubiquinone biosynthesis O-methyltransferase</fullName>
    </submittedName>
</protein>
<dbReference type="CDD" id="cd02440">
    <property type="entry name" value="AdoMet_MTases"/>
    <property type="match status" value="1"/>
</dbReference>